<dbReference type="InterPro" id="IPR013783">
    <property type="entry name" value="Ig-like_fold"/>
</dbReference>
<dbReference type="NCBIfam" id="TIGR01451">
    <property type="entry name" value="B_ant_repeat"/>
    <property type="match status" value="3"/>
</dbReference>
<evidence type="ECO:0000313" key="3">
    <source>
        <dbReference type="EMBL" id="VAW58745.1"/>
    </source>
</evidence>
<feature type="non-terminal residue" evidence="3">
    <location>
        <position position="1"/>
    </location>
</feature>
<evidence type="ECO:0000259" key="2">
    <source>
        <dbReference type="Pfam" id="PF01345"/>
    </source>
</evidence>
<reference evidence="3" key="1">
    <citation type="submission" date="2018-06" db="EMBL/GenBank/DDBJ databases">
        <authorList>
            <person name="Zhirakovskaya E."/>
        </authorList>
    </citation>
    <scope>NUCLEOTIDE SEQUENCE</scope>
</reference>
<dbReference type="InterPro" id="IPR051172">
    <property type="entry name" value="Chlamydia_OmcB"/>
</dbReference>
<proteinExistence type="predicted"/>
<feature type="region of interest" description="Disordered" evidence="1">
    <location>
        <begin position="23"/>
        <end position="42"/>
    </location>
</feature>
<dbReference type="Gene3D" id="2.60.40.740">
    <property type="match status" value="1"/>
</dbReference>
<dbReference type="InterPro" id="IPR001434">
    <property type="entry name" value="OmcB-like_DUF11"/>
</dbReference>
<dbReference type="Pfam" id="PF01345">
    <property type="entry name" value="DUF11"/>
    <property type="match status" value="1"/>
</dbReference>
<evidence type="ECO:0000256" key="1">
    <source>
        <dbReference type="SAM" id="MobiDB-lite"/>
    </source>
</evidence>
<dbReference type="Gene3D" id="2.60.40.10">
    <property type="entry name" value="Immunoglobulins"/>
    <property type="match status" value="1"/>
</dbReference>
<organism evidence="3">
    <name type="scientific">hydrothermal vent metagenome</name>
    <dbReference type="NCBI Taxonomy" id="652676"/>
    <lineage>
        <taxon>unclassified sequences</taxon>
        <taxon>metagenomes</taxon>
        <taxon>ecological metagenomes</taxon>
    </lineage>
</organism>
<sequence length="1701" mass="179288">NAVPTQGAITGVREIYGPSNLALSTPALDTPSPSPLEKANQNPITDLTRSIGVPFNYVISVPETPQATALYDVRILDVLDDLSPNVDLIFVDVQKVSVGGTWLPVNTGPSATNLVIADAATGTGIDIPAGEQAVINLSVVLRNSSNNVAGDVFTNSADYTFNSADNDNGSQIPGGTDSDAALTVVEPTTMTLQKTGTGGTGAPTNRVVMQFGVPETFTLNMQNTGTGPAFDVTITDLLSNPITGGGMCDNAPTVVSAQVFAADGVTPVSIPLIENTHFTTAYAGPPNCTFTITTTAPEAEVPSLNRLIITYDALLDVDNVNNAVIENVAGVTRWFSADTPAGIVTGEIREYTAEITVAAPGTPGTLDDEDVAQIQIAAPQLVIEKRAFNPVSGAQAFTAEPDEDVRYEITITNIGPVAANNFSLTDEPDRLNNGGAGYFVSGSMANINVSLAADTTNTNINAGANAAGILDVRNLNLSNLATGNNVVTINFEMTLQGVIDSGTFVENQALTALAGFNTLLSDDPDLSGANNPTRIIIGSIPIFNLLKTSQDITGDVNVLDAGDILRYTITAQNIGAENSINTLLRDLVPANTSYVANSTTLNGISVADAANGVSPLRDGILINAPGGAAGTMQANSTSTNNVATITFDVLLDANVVNSTVISNQAFVGGDGVGSGPYSEQPSDDPDTDILGDPTRDVVGNVAIIDAQKTVELIIDNGTADQVDPGDTLRYTITINNAGTIAATDVELQDNVPANTTYVANSTTLNGLAVADIALNSPLIPGIAVSGADLTPPLPAANAGTINPQRAATITFDVTINAGTADGTIIRNQGRVSSAEFPDELTDEDGNDINGDQPTDIVVGSAQQLSISKDVFVVGGGTAQPGATLSYVIQVENTGPSAINLAAASAEVLKLFDDVDQANLITYVTGSARLNGAINANVVYNAPRLIIEYDVSQQAISPNFMFEPGDKFTLRYLARIDAAATPGTNIVNTVAVDWGVQDFLPVNNTTPINCTGGAMNVDACATVSLAVGGAPGVATLSGNVWHDANLNELEENDERVLAGWEVEIYFGGGTINPGDYLDSVFTDANGVYTVQGLVPNEGDTLRYALRFRPPAASTDSASMGTVVSPFFSGNGAQTLTNFEVPQSSLTPAINLPLQPNGVIYDSVLRVPVAGAILQLVNTSGVIVPASCFVDATQQNQRTVANGYYKFELNFSQAECVSGADYTVNVFPPSGYFDDDSNPNTSIISAIIPPLIAITDAAFDAQTCANDPFPTAECEIQPVTSPPDGYRPELAPPISFAPRTPLTNYYQKFTFSSGATNQIFNNHIAVDPELENAISISKISALVNVTRGQLVPYTITLGNTLAAPIYDLDLTDLFPPGFKYIAGSGRMQIDNEPWVKIEPVSSQGLAAIPNTSITENIDFNEVVGVNNLAEFVDIARVLSWNNIGILRPNSTIRFKLLLVVGSGVGEGEYINRAIATNNQTTGAASGVASATVRVVPDPTFDCSDVIGKVFDDKNLNAYQDEGEEGLGDVRVLTARGLEITTDDYGRFHITCAVVPNPDRGSNFIIKLDERSLPSGYRLTTENPRVVRATRGKMVKFNFGAAIHRVVRLDMADAVFEPDTSEMRPQWLPRIDLLITELAKDPSLLRLSYLADNESESLVNERIQAVEDIIQERWEELDCCYQLAIETEVFWRKGGPVNKGVFDD</sequence>
<dbReference type="PANTHER" id="PTHR34819:SF3">
    <property type="entry name" value="CELL SURFACE PROTEIN"/>
    <property type="match status" value="1"/>
</dbReference>
<dbReference type="SUPFAM" id="SSF117074">
    <property type="entry name" value="Hypothetical protein PA1324"/>
    <property type="match status" value="1"/>
</dbReference>
<feature type="domain" description="DUF11" evidence="2">
    <location>
        <begin position="719"/>
        <end position="843"/>
    </location>
</feature>
<dbReference type="InterPro" id="IPR047589">
    <property type="entry name" value="DUF11_rpt"/>
</dbReference>
<dbReference type="PANTHER" id="PTHR34819">
    <property type="entry name" value="LARGE CYSTEINE-RICH PERIPLASMIC PROTEIN OMCB"/>
    <property type="match status" value="1"/>
</dbReference>
<protein>
    <submittedName>
        <fullName evidence="3">Conserved repeat domain protein</fullName>
    </submittedName>
</protein>
<gene>
    <name evidence="3" type="ORF">MNBD_GAMMA08-904</name>
</gene>
<accession>A0A3B0WRY1</accession>
<name>A0A3B0WRY1_9ZZZZ</name>
<dbReference type="EMBL" id="UOFH01000034">
    <property type="protein sequence ID" value="VAW58745.1"/>
    <property type="molecule type" value="Genomic_DNA"/>
</dbReference>